<dbReference type="Pfam" id="PF20434">
    <property type="entry name" value="BD-FAE"/>
    <property type="match status" value="1"/>
</dbReference>
<sequence length="93" mass="10589">MPRLQSALQIVFYRYAEKYGICADQIAVAGNSAGGNLATVRAMTDAEFDYLRLEVEAYARKLAKFSVKTKMIPYKGIFIDKIGIYPLDRRLYQ</sequence>
<dbReference type="SUPFAM" id="SSF53474">
    <property type="entry name" value="alpha/beta-Hydrolases"/>
    <property type="match status" value="1"/>
</dbReference>
<organism evidence="2 3">
    <name type="scientific">Anoxybacteroides tepidamans</name>
    <dbReference type="NCBI Taxonomy" id="265948"/>
    <lineage>
        <taxon>Bacteria</taxon>
        <taxon>Bacillati</taxon>
        <taxon>Bacillota</taxon>
        <taxon>Bacilli</taxon>
        <taxon>Bacillales</taxon>
        <taxon>Anoxybacillaceae</taxon>
        <taxon>Anoxybacteroides</taxon>
    </lineage>
</organism>
<keyword evidence="3" id="KW-1185">Reference proteome</keyword>
<dbReference type="EMBL" id="JACHEP010000001">
    <property type="protein sequence ID" value="MBB5322939.1"/>
    <property type="molecule type" value="Genomic_DNA"/>
</dbReference>
<dbReference type="AlphaFoldDB" id="A0A7W8IM25"/>
<name>A0A7W8IM25_9BACL</name>
<dbReference type="InterPro" id="IPR029058">
    <property type="entry name" value="AB_hydrolase_fold"/>
</dbReference>
<protein>
    <submittedName>
        <fullName evidence="2">Acetyl esterase/lipase</fullName>
    </submittedName>
</protein>
<proteinExistence type="predicted"/>
<evidence type="ECO:0000259" key="1">
    <source>
        <dbReference type="Pfam" id="PF20434"/>
    </source>
</evidence>
<dbReference type="Proteomes" id="UP000520011">
    <property type="component" value="Unassembled WGS sequence"/>
</dbReference>
<comment type="caution">
    <text evidence="2">The sequence shown here is derived from an EMBL/GenBank/DDBJ whole genome shotgun (WGS) entry which is preliminary data.</text>
</comment>
<gene>
    <name evidence="2" type="ORF">HNQ34_000016</name>
</gene>
<dbReference type="RefSeq" id="WP_246363619.1">
    <property type="nucleotide sequence ID" value="NZ_JACHEP010000001.1"/>
</dbReference>
<reference evidence="2 3" key="1">
    <citation type="submission" date="2020-08" db="EMBL/GenBank/DDBJ databases">
        <title>Genomic Encyclopedia of Type Strains, Phase IV (KMG-IV): sequencing the most valuable type-strain genomes for metagenomic binning, comparative biology and taxonomic classification.</title>
        <authorList>
            <person name="Goeker M."/>
        </authorList>
    </citation>
    <scope>NUCLEOTIDE SEQUENCE [LARGE SCALE GENOMIC DNA]</scope>
    <source>
        <strain evidence="2 3">DSM 16325</strain>
    </source>
</reference>
<accession>A0A7W8IM25</accession>
<dbReference type="InterPro" id="IPR049492">
    <property type="entry name" value="BD-FAE-like_dom"/>
</dbReference>
<evidence type="ECO:0000313" key="2">
    <source>
        <dbReference type="EMBL" id="MBB5322939.1"/>
    </source>
</evidence>
<dbReference type="Gene3D" id="3.40.50.1820">
    <property type="entry name" value="alpha/beta hydrolase"/>
    <property type="match status" value="1"/>
</dbReference>
<feature type="domain" description="BD-FAE-like" evidence="1">
    <location>
        <begin position="13"/>
        <end position="68"/>
    </location>
</feature>
<evidence type="ECO:0000313" key="3">
    <source>
        <dbReference type="Proteomes" id="UP000520011"/>
    </source>
</evidence>